<evidence type="ECO:0000313" key="2">
    <source>
        <dbReference type="EMBL" id="KAG5180949.1"/>
    </source>
</evidence>
<reference evidence="2" key="1">
    <citation type="submission" date="2021-02" db="EMBL/GenBank/DDBJ databases">
        <title>First Annotated Genome of the Yellow-green Alga Tribonema minus.</title>
        <authorList>
            <person name="Mahan K.M."/>
        </authorList>
    </citation>
    <scope>NUCLEOTIDE SEQUENCE</scope>
    <source>
        <strain evidence="2">UTEX B ZZ1240</strain>
    </source>
</reference>
<organism evidence="2 3">
    <name type="scientific">Tribonema minus</name>
    <dbReference type="NCBI Taxonomy" id="303371"/>
    <lineage>
        <taxon>Eukaryota</taxon>
        <taxon>Sar</taxon>
        <taxon>Stramenopiles</taxon>
        <taxon>Ochrophyta</taxon>
        <taxon>PX clade</taxon>
        <taxon>Xanthophyceae</taxon>
        <taxon>Tribonematales</taxon>
        <taxon>Tribonemataceae</taxon>
        <taxon>Tribonema</taxon>
    </lineage>
</organism>
<evidence type="ECO:0000259" key="1">
    <source>
        <dbReference type="Pfam" id="PF09348"/>
    </source>
</evidence>
<keyword evidence="3" id="KW-1185">Reference proteome</keyword>
<dbReference type="Pfam" id="PF09348">
    <property type="entry name" value="DUF1990"/>
    <property type="match status" value="1"/>
</dbReference>
<evidence type="ECO:0000313" key="3">
    <source>
        <dbReference type="Proteomes" id="UP000664859"/>
    </source>
</evidence>
<feature type="domain" description="DUF1990" evidence="1">
    <location>
        <begin position="119"/>
        <end position="183"/>
    </location>
</feature>
<name>A0A835Z0Y9_9STRA</name>
<dbReference type="Proteomes" id="UP000664859">
    <property type="component" value="Unassembled WGS sequence"/>
</dbReference>
<sequence>MRAGTSWLQAVGAEAQAGHWEECVSDGEAPLVHEGSPATSIFTGNNGYLCTISAALGGIMWCMNPCLTQYAVTDTPYTCVVNRGSKATDSSGANSNLQCQQVRKRFPDAQRGRPRGMQTAIAYCTVRGHWFEGEERVRVVWEHDSHGHVWFEVWSLSRGHGWWGAAIFPLMRRTQRRFFEDQVDAMVRLTAAAARFGTTSDAVR</sequence>
<dbReference type="EMBL" id="JAFCMP010000346">
    <property type="protein sequence ID" value="KAG5180949.1"/>
    <property type="molecule type" value="Genomic_DNA"/>
</dbReference>
<comment type="caution">
    <text evidence="2">The sequence shown here is derived from an EMBL/GenBank/DDBJ whole genome shotgun (WGS) entry which is preliminary data.</text>
</comment>
<proteinExistence type="predicted"/>
<protein>
    <recommendedName>
        <fullName evidence="1">DUF1990 domain-containing protein</fullName>
    </recommendedName>
</protein>
<dbReference type="InterPro" id="IPR018960">
    <property type="entry name" value="DUF1990"/>
</dbReference>
<gene>
    <name evidence="2" type="ORF">JKP88DRAFT_200072</name>
</gene>
<accession>A0A835Z0Y9</accession>
<dbReference type="AlphaFoldDB" id="A0A835Z0Y9"/>